<sequence>MLSSPVTSAIQPSDARDNIVQAVSGPETDYFCSSQLPVPSRHNNGPPESPLLSRTFEARGCSRSLTGDADDFTAEVVVAVLLKSRGLADFVATQAPCTKTESYDDGDDDDDDDDGGGGDDDADDDAAAAAAAAADDDDDDYDDDDYYNHGIHSAADDYNDNEHHKDSGDGKAHRAVVSQYRDVVRRSL</sequence>
<evidence type="ECO:0000313" key="2">
    <source>
        <dbReference type="EMBL" id="KAH3879789.1"/>
    </source>
</evidence>
<protein>
    <submittedName>
        <fullName evidence="2">Uncharacterized protein</fullName>
    </submittedName>
</protein>
<feature type="region of interest" description="Disordered" evidence="1">
    <location>
        <begin position="93"/>
        <end position="176"/>
    </location>
</feature>
<evidence type="ECO:0000313" key="3">
    <source>
        <dbReference type="Proteomes" id="UP000828390"/>
    </source>
</evidence>
<dbReference type="AlphaFoldDB" id="A0A9D4MQ66"/>
<keyword evidence="3" id="KW-1185">Reference proteome</keyword>
<name>A0A9D4MQ66_DREPO</name>
<organism evidence="2 3">
    <name type="scientific">Dreissena polymorpha</name>
    <name type="common">Zebra mussel</name>
    <name type="synonym">Mytilus polymorpha</name>
    <dbReference type="NCBI Taxonomy" id="45954"/>
    <lineage>
        <taxon>Eukaryota</taxon>
        <taxon>Metazoa</taxon>
        <taxon>Spiralia</taxon>
        <taxon>Lophotrochozoa</taxon>
        <taxon>Mollusca</taxon>
        <taxon>Bivalvia</taxon>
        <taxon>Autobranchia</taxon>
        <taxon>Heteroconchia</taxon>
        <taxon>Euheterodonta</taxon>
        <taxon>Imparidentia</taxon>
        <taxon>Neoheterodontei</taxon>
        <taxon>Myida</taxon>
        <taxon>Dreissenoidea</taxon>
        <taxon>Dreissenidae</taxon>
        <taxon>Dreissena</taxon>
    </lineage>
</organism>
<gene>
    <name evidence="2" type="ORF">DPMN_003695</name>
</gene>
<feature type="compositionally biased region" description="Acidic residues" evidence="1">
    <location>
        <begin position="134"/>
        <end position="145"/>
    </location>
</feature>
<reference evidence="2" key="1">
    <citation type="journal article" date="2019" name="bioRxiv">
        <title>The Genome of the Zebra Mussel, Dreissena polymorpha: A Resource for Invasive Species Research.</title>
        <authorList>
            <person name="McCartney M.A."/>
            <person name="Auch B."/>
            <person name="Kono T."/>
            <person name="Mallez S."/>
            <person name="Zhang Y."/>
            <person name="Obille A."/>
            <person name="Becker A."/>
            <person name="Abrahante J.E."/>
            <person name="Garbe J."/>
            <person name="Badalamenti J.P."/>
            <person name="Herman A."/>
            <person name="Mangelson H."/>
            <person name="Liachko I."/>
            <person name="Sullivan S."/>
            <person name="Sone E.D."/>
            <person name="Koren S."/>
            <person name="Silverstein K.A.T."/>
            <person name="Beckman K.B."/>
            <person name="Gohl D.M."/>
        </authorList>
    </citation>
    <scope>NUCLEOTIDE SEQUENCE</scope>
    <source>
        <strain evidence="2">Duluth1</strain>
        <tissue evidence="2">Whole animal</tissue>
    </source>
</reference>
<feature type="compositionally biased region" description="Acidic residues" evidence="1">
    <location>
        <begin position="103"/>
        <end position="126"/>
    </location>
</feature>
<dbReference type="EMBL" id="JAIWYP010000001">
    <property type="protein sequence ID" value="KAH3879789.1"/>
    <property type="molecule type" value="Genomic_DNA"/>
</dbReference>
<dbReference type="Proteomes" id="UP000828390">
    <property type="component" value="Unassembled WGS sequence"/>
</dbReference>
<proteinExistence type="predicted"/>
<accession>A0A9D4MQ66</accession>
<feature type="region of interest" description="Disordered" evidence="1">
    <location>
        <begin position="31"/>
        <end position="53"/>
    </location>
</feature>
<reference evidence="2" key="2">
    <citation type="submission" date="2020-11" db="EMBL/GenBank/DDBJ databases">
        <authorList>
            <person name="McCartney M.A."/>
            <person name="Auch B."/>
            <person name="Kono T."/>
            <person name="Mallez S."/>
            <person name="Becker A."/>
            <person name="Gohl D.M."/>
            <person name="Silverstein K.A.T."/>
            <person name="Koren S."/>
            <person name="Bechman K.B."/>
            <person name="Herman A."/>
            <person name="Abrahante J.E."/>
            <person name="Garbe J."/>
        </authorList>
    </citation>
    <scope>NUCLEOTIDE SEQUENCE</scope>
    <source>
        <strain evidence="2">Duluth1</strain>
        <tissue evidence="2">Whole animal</tissue>
    </source>
</reference>
<feature type="compositionally biased region" description="Polar residues" evidence="1">
    <location>
        <begin position="31"/>
        <end position="43"/>
    </location>
</feature>
<feature type="compositionally biased region" description="Basic and acidic residues" evidence="1">
    <location>
        <begin position="160"/>
        <end position="172"/>
    </location>
</feature>
<comment type="caution">
    <text evidence="2">The sequence shown here is derived from an EMBL/GenBank/DDBJ whole genome shotgun (WGS) entry which is preliminary data.</text>
</comment>
<evidence type="ECO:0000256" key="1">
    <source>
        <dbReference type="SAM" id="MobiDB-lite"/>
    </source>
</evidence>